<evidence type="ECO:0000259" key="1">
    <source>
        <dbReference type="Pfam" id="PF14833"/>
    </source>
</evidence>
<dbReference type="GO" id="GO:0016491">
    <property type="term" value="F:oxidoreductase activity"/>
    <property type="evidence" value="ECO:0007669"/>
    <property type="project" value="UniProtKB-KW"/>
</dbReference>
<organism evidence="2 3">
    <name type="scientific">Deinococcus oregonensis</name>
    <dbReference type="NCBI Taxonomy" id="1805970"/>
    <lineage>
        <taxon>Bacteria</taxon>
        <taxon>Thermotogati</taxon>
        <taxon>Deinococcota</taxon>
        <taxon>Deinococci</taxon>
        <taxon>Deinococcales</taxon>
        <taxon>Deinococcaceae</taxon>
        <taxon>Deinococcus</taxon>
    </lineage>
</organism>
<dbReference type="InterPro" id="IPR029154">
    <property type="entry name" value="HIBADH-like_NADP-bd"/>
</dbReference>
<dbReference type="PANTHER" id="PTHR43060">
    <property type="entry name" value="3-HYDROXYISOBUTYRATE DEHYDROGENASE-LIKE 1, MITOCHONDRIAL-RELATED"/>
    <property type="match status" value="1"/>
</dbReference>
<evidence type="ECO:0000313" key="2">
    <source>
        <dbReference type="EMBL" id="MFB9991329.1"/>
    </source>
</evidence>
<proteinExistence type="predicted"/>
<keyword evidence="2" id="KW-0560">Oxidoreductase</keyword>
<dbReference type="RefSeq" id="WP_380006217.1">
    <property type="nucleotide sequence ID" value="NZ_JBHLYR010000013.1"/>
</dbReference>
<dbReference type="PANTHER" id="PTHR43060:SF15">
    <property type="entry name" value="3-HYDROXYISOBUTYRATE DEHYDROGENASE-LIKE 1, MITOCHONDRIAL-RELATED"/>
    <property type="match status" value="1"/>
</dbReference>
<reference evidence="2 3" key="1">
    <citation type="submission" date="2024-09" db="EMBL/GenBank/DDBJ databases">
        <authorList>
            <person name="Sun Q."/>
            <person name="Mori K."/>
        </authorList>
    </citation>
    <scope>NUCLEOTIDE SEQUENCE [LARGE SCALE GENOMIC DNA]</scope>
    <source>
        <strain evidence="2 3">JCM 13503</strain>
    </source>
</reference>
<dbReference type="EMBL" id="JBHLYR010000013">
    <property type="protein sequence ID" value="MFB9991329.1"/>
    <property type="molecule type" value="Genomic_DNA"/>
</dbReference>
<dbReference type="Gene3D" id="3.40.50.720">
    <property type="entry name" value="NAD(P)-binding Rossmann-like Domain"/>
    <property type="match status" value="1"/>
</dbReference>
<dbReference type="InterPro" id="IPR008927">
    <property type="entry name" value="6-PGluconate_DH-like_C_sf"/>
</dbReference>
<dbReference type="Gene3D" id="1.10.1040.10">
    <property type="entry name" value="N-(1-d-carboxylethyl)-l-norvaline Dehydrogenase, domain 2"/>
    <property type="match status" value="1"/>
</dbReference>
<feature type="domain" description="3-hydroxyisobutyrate dehydrogenase-like NAD-binding" evidence="1">
    <location>
        <begin position="33"/>
        <end position="150"/>
    </location>
</feature>
<accession>A0ABV6AV08</accession>
<dbReference type="SUPFAM" id="SSF48179">
    <property type="entry name" value="6-phosphogluconate dehydrogenase C-terminal domain-like"/>
    <property type="match status" value="1"/>
</dbReference>
<dbReference type="Pfam" id="PF14833">
    <property type="entry name" value="NAD_binding_11"/>
    <property type="match status" value="1"/>
</dbReference>
<sequence>MLAIMAGGEEADVLRAQPILEILGRVTHGGPSGSGQLCKLVNQAIVAVTIGAVAEGLTLAQAGGADPEQVRRAILGGFADSRILNIHGSRMTERQFEPGGTITNQVKNLDAVMDIAAQAGLQMPLTARVRDLFGALLERGLGYLNHSAVLLGIERLAARDS</sequence>
<dbReference type="EC" id="1.1.-.-" evidence="2"/>
<gene>
    <name evidence="2" type="ORF">ACFFLM_04960</name>
</gene>
<evidence type="ECO:0000313" key="3">
    <source>
        <dbReference type="Proteomes" id="UP001589733"/>
    </source>
</evidence>
<name>A0ABV6AV08_9DEIO</name>
<keyword evidence="3" id="KW-1185">Reference proteome</keyword>
<comment type="caution">
    <text evidence="2">The sequence shown here is derived from an EMBL/GenBank/DDBJ whole genome shotgun (WGS) entry which is preliminary data.</text>
</comment>
<dbReference type="Proteomes" id="UP001589733">
    <property type="component" value="Unassembled WGS sequence"/>
</dbReference>
<dbReference type="InterPro" id="IPR013328">
    <property type="entry name" value="6PGD_dom2"/>
</dbReference>
<protein>
    <submittedName>
        <fullName evidence="2">NAD(P)-dependent oxidoreductase</fullName>
        <ecNumber evidence="2">1.1.-.-</ecNumber>
    </submittedName>
</protein>